<dbReference type="Proteomes" id="UP000325372">
    <property type="component" value="Unassembled WGS sequence"/>
</dbReference>
<comment type="caution">
    <text evidence="9">The sequence shown here is derived from an EMBL/GenBank/DDBJ whole genome shotgun (WGS) entry which is preliminary data.</text>
</comment>
<dbReference type="PANTHER" id="PTHR30629">
    <property type="entry name" value="PROPHAGE INTEGRASE"/>
    <property type="match status" value="1"/>
</dbReference>
<dbReference type="EMBL" id="VYXP01000002">
    <property type="protein sequence ID" value="KAA9133491.1"/>
    <property type="molecule type" value="Genomic_DNA"/>
</dbReference>
<gene>
    <name evidence="9" type="ORF">F3N42_03830</name>
</gene>
<dbReference type="GO" id="GO:0015074">
    <property type="term" value="P:DNA integration"/>
    <property type="evidence" value="ECO:0007669"/>
    <property type="project" value="UniProtKB-KW"/>
</dbReference>
<sequence length="334" mass="38799">MKKPCWAGGHRGPTSHISEKRGRLMPVGRNRKHDKGLPKRVYLRSGTYWYVDYKGKWHKLGRSEPDMHQALGKLLGEQLGTMKEYFDRYEREVLAKKAPRTRDDQTSQLKYLRLAFEHMAPSEIMRRDVAGYLDSYPAPVQANRHIALLSHVFTKLIRWQVVEENPCTGVEKNKERPRSRYISDEEFWAVHQRATEPVQLLMELALCTGQRRGDLIRLQWSQLDDEGIHFTQSKTGKVLVVLWSPMLRDVIRRCRKGTGGLYVIRKANGRPYTSDGISSAWQRLMNAWKGERFTFHDIRAKSGSDHETGEHLGHASKATLQRIYRRRPKVVKGL</sequence>
<keyword evidence="2" id="KW-0229">DNA integration</keyword>
<dbReference type="AlphaFoldDB" id="A0A5N0TFU3"/>
<evidence type="ECO:0000313" key="10">
    <source>
        <dbReference type="Proteomes" id="UP000325372"/>
    </source>
</evidence>
<dbReference type="GO" id="GO:0003677">
    <property type="term" value="F:DNA binding"/>
    <property type="evidence" value="ECO:0007669"/>
    <property type="project" value="UniProtKB-UniRule"/>
</dbReference>
<evidence type="ECO:0000256" key="1">
    <source>
        <dbReference type="ARBA" id="ARBA00008857"/>
    </source>
</evidence>
<dbReference type="InterPro" id="IPR044068">
    <property type="entry name" value="CB"/>
</dbReference>
<reference evidence="9 10" key="1">
    <citation type="submission" date="2019-09" db="EMBL/GenBank/DDBJ databases">
        <title>Wenzhouxiangella sp. Genome sequencing and assembly.</title>
        <authorList>
            <person name="Zhang R."/>
        </authorList>
    </citation>
    <scope>NUCLEOTIDE SEQUENCE [LARGE SCALE GENOMIC DNA]</scope>
    <source>
        <strain evidence="9 10">W260</strain>
    </source>
</reference>
<feature type="domain" description="Core-binding (CB)" evidence="8">
    <location>
        <begin position="80"/>
        <end position="157"/>
    </location>
</feature>
<keyword evidence="10" id="KW-1185">Reference proteome</keyword>
<name>A0A5N0TFU3_9GAMM</name>
<dbReference type="Pfam" id="PF00589">
    <property type="entry name" value="Phage_integrase"/>
    <property type="match status" value="1"/>
</dbReference>
<evidence type="ECO:0000259" key="7">
    <source>
        <dbReference type="PROSITE" id="PS51898"/>
    </source>
</evidence>
<evidence type="ECO:0000256" key="3">
    <source>
        <dbReference type="ARBA" id="ARBA00023125"/>
    </source>
</evidence>
<evidence type="ECO:0000256" key="5">
    <source>
        <dbReference type="PROSITE-ProRule" id="PRU01248"/>
    </source>
</evidence>
<keyword evidence="4" id="KW-0233">DNA recombination</keyword>
<keyword evidence="3 5" id="KW-0238">DNA-binding</keyword>
<dbReference type="PROSITE" id="PS51900">
    <property type="entry name" value="CB"/>
    <property type="match status" value="1"/>
</dbReference>
<evidence type="ECO:0000259" key="8">
    <source>
        <dbReference type="PROSITE" id="PS51900"/>
    </source>
</evidence>
<dbReference type="PROSITE" id="PS51898">
    <property type="entry name" value="TYR_RECOMBINASE"/>
    <property type="match status" value="1"/>
</dbReference>
<evidence type="ECO:0000256" key="2">
    <source>
        <dbReference type="ARBA" id="ARBA00022908"/>
    </source>
</evidence>
<dbReference type="GO" id="GO:0006310">
    <property type="term" value="P:DNA recombination"/>
    <property type="evidence" value="ECO:0007669"/>
    <property type="project" value="UniProtKB-KW"/>
</dbReference>
<feature type="region of interest" description="Disordered" evidence="6">
    <location>
        <begin position="1"/>
        <end position="21"/>
    </location>
</feature>
<organism evidence="9 10">
    <name type="scientific">Marinihelvus fidelis</name>
    <dbReference type="NCBI Taxonomy" id="2613842"/>
    <lineage>
        <taxon>Bacteria</taxon>
        <taxon>Pseudomonadati</taxon>
        <taxon>Pseudomonadota</taxon>
        <taxon>Gammaproteobacteria</taxon>
        <taxon>Chromatiales</taxon>
        <taxon>Wenzhouxiangellaceae</taxon>
        <taxon>Marinihelvus</taxon>
    </lineage>
</organism>
<feature type="domain" description="Tyr recombinase" evidence="7">
    <location>
        <begin position="177"/>
        <end position="334"/>
    </location>
</feature>
<dbReference type="InterPro" id="IPR010998">
    <property type="entry name" value="Integrase_recombinase_N"/>
</dbReference>
<dbReference type="Gene3D" id="1.10.443.10">
    <property type="entry name" value="Intergrase catalytic core"/>
    <property type="match status" value="1"/>
</dbReference>
<evidence type="ECO:0000256" key="4">
    <source>
        <dbReference type="ARBA" id="ARBA00023172"/>
    </source>
</evidence>
<dbReference type="InterPro" id="IPR002104">
    <property type="entry name" value="Integrase_catalytic"/>
</dbReference>
<proteinExistence type="inferred from homology"/>
<dbReference type="InterPro" id="IPR050808">
    <property type="entry name" value="Phage_Integrase"/>
</dbReference>
<dbReference type="PANTHER" id="PTHR30629:SF2">
    <property type="entry name" value="PROPHAGE INTEGRASE INTS-RELATED"/>
    <property type="match status" value="1"/>
</dbReference>
<evidence type="ECO:0000256" key="6">
    <source>
        <dbReference type="SAM" id="MobiDB-lite"/>
    </source>
</evidence>
<dbReference type="InterPro" id="IPR011010">
    <property type="entry name" value="DNA_brk_join_enz"/>
</dbReference>
<protein>
    <submittedName>
        <fullName evidence="9">Tyrosine-type recombinase/integrase</fullName>
    </submittedName>
</protein>
<comment type="similarity">
    <text evidence="1">Belongs to the 'phage' integrase family.</text>
</comment>
<accession>A0A5N0TFU3</accession>
<dbReference type="InterPro" id="IPR013762">
    <property type="entry name" value="Integrase-like_cat_sf"/>
</dbReference>
<dbReference type="SUPFAM" id="SSF56349">
    <property type="entry name" value="DNA breaking-rejoining enzymes"/>
    <property type="match status" value="1"/>
</dbReference>
<evidence type="ECO:0000313" key="9">
    <source>
        <dbReference type="EMBL" id="KAA9133491.1"/>
    </source>
</evidence>
<dbReference type="Gene3D" id="1.10.150.130">
    <property type="match status" value="1"/>
</dbReference>